<dbReference type="Proteomes" id="UP000479531">
    <property type="component" value="Unassembled WGS sequence"/>
</dbReference>
<proteinExistence type="predicted"/>
<comment type="caution">
    <text evidence="3">The sequence shown here is derived from an EMBL/GenBank/DDBJ whole genome shotgun (WGS) entry which is preliminary data.</text>
</comment>
<dbReference type="EMBL" id="WGGT01000009">
    <property type="protein sequence ID" value="MVQ45750.1"/>
    <property type="molecule type" value="Genomic_DNA"/>
</dbReference>
<dbReference type="Pfam" id="PF03432">
    <property type="entry name" value="Relaxase"/>
    <property type="match status" value="1"/>
</dbReference>
<dbReference type="AlphaFoldDB" id="A0A413Z3Y1"/>
<accession>A0A413Z3Y1</accession>
<reference evidence="3 4" key="1">
    <citation type="submission" date="2018-08" db="EMBL/GenBank/DDBJ databases">
        <title>A genome reference for cultivated species of the human gut microbiota.</title>
        <authorList>
            <person name="Zou Y."/>
            <person name="Xue W."/>
            <person name="Luo G."/>
        </authorList>
    </citation>
    <scope>NUCLEOTIDE SEQUENCE [LARGE SCALE GENOMIC DNA]</scope>
    <source>
        <strain evidence="3 4">AM37-1AC</strain>
    </source>
</reference>
<evidence type="ECO:0000313" key="5">
    <source>
        <dbReference type="Proteomes" id="UP000479531"/>
    </source>
</evidence>
<evidence type="ECO:0000313" key="4">
    <source>
        <dbReference type="Proteomes" id="UP000283513"/>
    </source>
</evidence>
<sequence length="174" mass="20465">MGVLNRMTNGNYVNEDAVKNVIRYITRTRKNENRKNELLMYGGKGVAIYEPVDYMIAQLIYVQCVFGIEQRKGRRMYHEVFSLDPHEFIRMGRNVNTLWKFADQCAQCYFDAGYQVVYAIHGTNESDLHIHFAVSTINFRSGLKWHDSKTDLDLREALFNKILGKYQYMFIVNK</sequence>
<gene>
    <name evidence="3" type="ORF">DW856_12645</name>
    <name evidence="2" type="ORF">GCK47_08540</name>
</gene>
<dbReference type="InterPro" id="IPR005094">
    <property type="entry name" value="Endonuclease_MobA/VirD2"/>
</dbReference>
<dbReference type="Proteomes" id="UP000283513">
    <property type="component" value="Unassembled WGS sequence"/>
</dbReference>
<dbReference type="EMBL" id="QSHO01000011">
    <property type="protein sequence ID" value="RHC15923.1"/>
    <property type="molecule type" value="Genomic_DNA"/>
</dbReference>
<evidence type="ECO:0000259" key="1">
    <source>
        <dbReference type="Pfam" id="PF03432"/>
    </source>
</evidence>
<reference evidence="2 5" key="2">
    <citation type="submission" date="2019-10" db="EMBL/GenBank/DDBJ databases">
        <title>Roseburia spp. ameliorate alcoholic fatty liver via restoration of gut barrier function.</title>
        <authorList>
            <person name="Seo B."/>
            <person name="Ko G."/>
        </authorList>
    </citation>
    <scope>NUCLEOTIDE SEQUENCE [LARGE SCALE GENOMIC DNA]</scope>
    <source>
        <strain evidence="2 5">SNUG30017</strain>
    </source>
</reference>
<evidence type="ECO:0000313" key="2">
    <source>
        <dbReference type="EMBL" id="MVQ45750.1"/>
    </source>
</evidence>
<dbReference type="RefSeq" id="WP_118598344.1">
    <property type="nucleotide sequence ID" value="NZ_JBGKEX010000003.1"/>
</dbReference>
<evidence type="ECO:0000313" key="3">
    <source>
        <dbReference type="EMBL" id="RHC15923.1"/>
    </source>
</evidence>
<protein>
    <submittedName>
        <fullName evidence="2">Relaxase/mobilization nuclease domain-containing protein</fullName>
    </submittedName>
</protein>
<name>A0A413Z3Y1_9FIRM</name>
<organism evidence="3 4">
    <name type="scientific">Roseburia intestinalis</name>
    <dbReference type="NCBI Taxonomy" id="166486"/>
    <lineage>
        <taxon>Bacteria</taxon>
        <taxon>Bacillati</taxon>
        <taxon>Bacillota</taxon>
        <taxon>Clostridia</taxon>
        <taxon>Lachnospirales</taxon>
        <taxon>Lachnospiraceae</taxon>
        <taxon>Roseburia</taxon>
    </lineage>
</organism>
<feature type="domain" description="MobA/VirD2-like nuclease" evidence="1">
    <location>
        <begin position="69"/>
        <end position="167"/>
    </location>
</feature>